<evidence type="ECO:0000313" key="2">
    <source>
        <dbReference type="EMBL" id="RRT31789.1"/>
    </source>
</evidence>
<feature type="compositionally biased region" description="Basic residues" evidence="1">
    <location>
        <begin position="45"/>
        <end position="54"/>
    </location>
</feature>
<accession>A0A426WX30</accession>
<name>A0A426WX30_ENSVE</name>
<dbReference type="AlphaFoldDB" id="A0A426WX30"/>
<dbReference type="Proteomes" id="UP000287651">
    <property type="component" value="Unassembled WGS sequence"/>
</dbReference>
<feature type="compositionally biased region" description="Basic and acidic residues" evidence="1">
    <location>
        <begin position="55"/>
        <end position="72"/>
    </location>
</feature>
<protein>
    <submittedName>
        <fullName evidence="2">Uncharacterized protein</fullName>
    </submittedName>
</protein>
<evidence type="ECO:0000313" key="3">
    <source>
        <dbReference type="Proteomes" id="UP000287651"/>
    </source>
</evidence>
<sequence length="106" mass="12332">MNFNMSKFEVTLPELLNMLREVESAIKKEKPVLYIGEIKKKRKASKILKKRKGKERPDKAKVAKRDRQRIKDSASTTAKMGNGRGTLRTTLQIRRNRSLEKLQVYS</sequence>
<reference evidence="2 3" key="1">
    <citation type="journal article" date="2014" name="Agronomy (Basel)">
        <title>A Draft Genome Sequence for Ensete ventricosum, the Drought-Tolerant Tree Against Hunger.</title>
        <authorList>
            <person name="Harrison J."/>
            <person name="Moore K.A."/>
            <person name="Paszkiewicz K."/>
            <person name="Jones T."/>
            <person name="Grant M."/>
            <person name="Ambacheew D."/>
            <person name="Muzemil S."/>
            <person name="Studholme D.J."/>
        </authorList>
    </citation>
    <scope>NUCLEOTIDE SEQUENCE [LARGE SCALE GENOMIC DNA]</scope>
</reference>
<comment type="caution">
    <text evidence="2">The sequence shown here is derived from an EMBL/GenBank/DDBJ whole genome shotgun (WGS) entry which is preliminary data.</text>
</comment>
<gene>
    <name evidence="2" type="ORF">B296_00048912</name>
</gene>
<feature type="region of interest" description="Disordered" evidence="1">
    <location>
        <begin position="45"/>
        <end position="93"/>
    </location>
</feature>
<evidence type="ECO:0000256" key="1">
    <source>
        <dbReference type="SAM" id="MobiDB-lite"/>
    </source>
</evidence>
<organism evidence="2 3">
    <name type="scientific">Ensete ventricosum</name>
    <name type="common">Abyssinian banana</name>
    <name type="synonym">Musa ensete</name>
    <dbReference type="NCBI Taxonomy" id="4639"/>
    <lineage>
        <taxon>Eukaryota</taxon>
        <taxon>Viridiplantae</taxon>
        <taxon>Streptophyta</taxon>
        <taxon>Embryophyta</taxon>
        <taxon>Tracheophyta</taxon>
        <taxon>Spermatophyta</taxon>
        <taxon>Magnoliopsida</taxon>
        <taxon>Liliopsida</taxon>
        <taxon>Zingiberales</taxon>
        <taxon>Musaceae</taxon>
        <taxon>Ensete</taxon>
    </lineage>
</organism>
<dbReference type="EMBL" id="AMZH03035934">
    <property type="protein sequence ID" value="RRT31789.1"/>
    <property type="molecule type" value="Genomic_DNA"/>
</dbReference>
<proteinExistence type="predicted"/>